<organism evidence="2 3">
    <name type="scientific">Dorcoceras hygrometricum</name>
    <dbReference type="NCBI Taxonomy" id="472368"/>
    <lineage>
        <taxon>Eukaryota</taxon>
        <taxon>Viridiplantae</taxon>
        <taxon>Streptophyta</taxon>
        <taxon>Embryophyta</taxon>
        <taxon>Tracheophyta</taxon>
        <taxon>Spermatophyta</taxon>
        <taxon>Magnoliopsida</taxon>
        <taxon>eudicotyledons</taxon>
        <taxon>Gunneridae</taxon>
        <taxon>Pentapetalae</taxon>
        <taxon>asterids</taxon>
        <taxon>lamiids</taxon>
        <taxon>Lamiales</taxon>
        <taxon>Gesneriaceae</taxon>
        <taxon>Didymocarpoideae</taxon>
        <taxon>Trichosporeae</taxon>
        <taxon>Loxocarpinae</taxon>
        <taxon>Dorcoceras</taxon>
    </lineage>
</organism>
<dbReference type="EMBL" id="KV020303">
    <property type="protein sequence ID" value="KZV14642.1"/>
    <property type="molecule type" value="Genomic_DNA"/>
</dbReference>
<feature type="region of interest" description="Disordered" evidence="1">
    <location>
        <begin position="49"/>
        <end position="104"/>
    </location>
</feature>
<evidence type="ECO:0000256" key="1">
    <source>
        <dbReference type="SAM" id="MobiDB-lite"/>
    </source>
</evidence>
<evidence type="ECO:0000313" key="3">
    <source>
        <dbReference type="Proteomes" id="UP000250235"/>
    </source>
</evidence>
<feature type="compositionally biased region" description="Polar residues" evidence="1">
    <location>
        <begin position="89"/>
        <end position="104"/>
    </location>
</feature>
<sequence>MFSKEEYDIWKIQMQAHLANTAIAISDGSPQCTEKPRAFPGSIHNIITGTQENGDRPAEVPVCPSWLPDDHAKGQHRPKQHKSRKRNTRSNLSPSAITARWSSDTTNQSVTTTMIALDLSATTHLSAGHNVALSQMLTKAQIVPLPSNSTSTDLTQARQLQFDQLVSSLVSKTTAGTTSRVQKNQRTLGSDLSKSFERTDSSRFSSDVESGFLTGINRLA</sequence>
<reference evidence="2 3" key="1">
    <citation type="journal article" date="2015" name="Proc. Natl. Acad. Sci. U.S.A.">
        <title>The resurrection genome of Boea hygrometrica: A blueprint for survival of dehydration.</title>
        <authorList>
            <person name="Xiao L."/>
            <person name="Yang G."/>
            <person name="Zhang L."/>
            <person name="Yang X."/>
            <person name="Zhao S."/>
            <person name="Ji Z."/>
            <person name="Zhou Q."/>
            <person name="Hu M."/>
            <person name="Wang Y."/>
            <person name="Chen M."/>
            <person name="Xu Y."/>
            <person name="Jin H."/>
            <person name="Xiao X."/>
            <person name="Hu G."/>
            <person name="Bao F."/>
            <person name="Hu Y."/>
            <person name="Wan P."/>
            <person name="Li L."/>
            <person name="Deng X."/>
            <person name="Kuang T."/>
            <person name="Xiang C."/>
            <person name="Zhu J.K."/>
            <person name="Oliver M.J."/>
            <person name="He Y."/>
        </authorList>
    </citation>
    <scope>NUCLEOTIDE SEQUENCE [LARGE SCALE GENOMIC DNA]</scope>
    <source>
        <strain evidence="3">cv. XS01</strain>
    </source>
</reference>
<gene>
    <name evidence="2" type="ORF">F511_41670</name>
</gene>
<accession>A0A2Z7A718</accession>
<feature type="compositionally biased region" description="Polar residues" evidence="1">
    <location>
        <begin position="173"/>
        <end position="193"/>
    </location>
</feature>
<proteinExistence type="predicted"/>
<dbReference type="AlphaFoldDB" id="A0A2Z7A718"/>
<keyword evidence="3" id="KW-1185">Reference proteome</keyword>
<feature type="compositionally biased region" description="Basic residues" evidence="1">
    <location>
        <begin position="74"/>
        <end position="88"/>
    </location>
</feature>
<dbReference type="Proteomes" id="UP000250235">
    <property type="component" value="Unassembled WGS sequence"/>
</dbReference>
<name>A0A2Z7A718_9LAMI</name>
<protein>
    <submittedName>
        <fullName evidence="2">Uncharacterized protein</fullName>
    </submittedName>
</protein>
<feature type="region of interest" description="Disordered" evidence="1">
    <location>
        <begin position="173"/>
        <end position="194"/>
    </location>
</feature>
<evidence type="ECO:0000313" key="2">
    <source>
        <dbReference type="EMBL" id="KZV14642.1"/>
    </source>
</evidence>